<feature type="signal peptide" evidence="3">
    <location>
        <begin position="1"/>
        <end position="18"/>
    </location>
</feature>
<feature type="transmembrane region" description="Helical" evidence="2">
    <location>
        <begin position="926"/>
        <end position="949"/>
    </location>
</feature>
<feature type="transmembrane region" description="Helical" evidence="2">
    <location>
        <begin position="1025"/>
        <end position="1043"/>
    </location>
</feature>
<feature type="chain" id="PRO_5041307544" evidence="3">
    <location>
        <begin position="19"/>
        <end position="1241"/>
    </location>
</feature>
<reference evidence="4" key="1">
    <citation type="submission" date="2023-03" db="EMBL/GenBank/DDBJ databases">
        <authorList>
            <person name="Steffen K."/>
            <person name="Cardenas P."/>
        </authorList>
    </citation>
    <scope>NUCLEOTIDE SEQUENCE</scope>
</reference>
<feature type="transmembrane region" description="Helical" evidence="2">
    <location>
        <begin position="974"/>
        <end position="1001"/>
    </location>
</feature>
<keyword evidence="2" id="KW-0812">Transmembrane</keyword>
<comment type="caution">
    <text evidence="4">The sequence shown here is derived from an EMBL/GenBank/DDBJ whole genome shotgun (WGS) entry which is preliminary data.</text>
</comment>
<feature type="transmembrane region" description="Helical" evidence="2">
    <location>
        <begin position="1079"/>
        <end position="1102"/>
    </location>
</feature>
<keyword evidence="2" id="KW-1133">Transmembrane helix</keyword>
<dbReference type="SUPFAM" id="SSF51126">
    <property type="entry name" value="Pectin lyase-like"/>
    <property type="match status" value="1"/>
</dbReference>
<dbReference type="PANTHER" id="PTHR11319">
    <property type="entry name" value="G PROTEIN-COUPLED RECEPTOR-RELATED"/>
    <property type="match status" value="1"/>
</dbReference>
<name>A0AA35SLZ3_GEOBA</name>
<gene>
    <name evidence="4" type="ORF">GBAR_LOCUS18258</name>
</gene>
<dbReference type="InterPro" id="IPR011050">
    <property type="entry name" value="Pectin_lyase_fold/virulence"/>
</dbReference>
<feature type="region of interest" description="Disordered" evidence="1">
    <location>
        <begin position="1215"/>
        <end position="1241"/>
    </location>
</feature>
<dbReference type="PANTHER" id="PTHR11319:SF35">
    <property type="entry name" value="OUTER MEMBRANE PROTEIN PMPC-RELATED"/>
    <property type="match status" value="1"/>
</dbReference>
<organism evidence="4 5">
    <name type="scientific">Geodia barretti</name>
    <name type="common">Barrett's horny sponge</name>
    <dbReference type="NCBI Taxonomy" id="519541"/>
    <lineage>
        <taxon>Eukaryota</taxon>
        <taxon>Metazoa</taxon>
        <taxon>Porifera</taxon>
        <taxon>Demospongiae</taxon>
        <taxon>Heteroscleromorpha</taxon>
        <taxon>Tetractinellida</taxon>
        <taxon>Astrophorina</taxon>
        <taxon>Geodiidae</taxon>
        <taxon>Geodia</taxon>
    </lineage>
</organism>
<keyword evidence="5" id="KW-1185">Reference proteome</keyword>
<accession>A0AA35SLZ3</accession>
<keyword evidence="2" id="KW-0472">Membrane</keyword>
<evidence type="ECO:0000313" key="5">
    <source>
        <dbReference type="Proteomes" id="UP001174909"/>
    </source>
</evidence>
<proteinExistence type="predicted"/>
<feature type="transmembrane region" description="Helical" evidence="2">
    <location>
        <begin position="892"/>
        <end position="914"/>
    </location>
</feature>
<dbReference type="Proteomes" id="UP001174909">
    <property type="component" value="Unassembled WGS sequence"/>
</dbReference>
<dbReference type="AlphaFoldDB" id="A0AA35SLZ3"/>
<evidence type="ECO:0000256" key="1">
    <source>
        <dbReference type="SAM" id="MobiDB-lite"/>
    </source>
</evidence>
<evidence type="ECO:0000256" key="2">
    <source>
        <dbReference type="SAM" id="Phobius"/>
    </source>
</evidence>
<evidence type="ECO:0000313" key="4">
    <source>
        <dbReference type="EMBL" id="CAI8032278.1"/>
    </source>
</evidence>
<feature type="compositionally biased region" description="Polar residues" evidence="1">
    <location>
        <begin position="1220"/>
        <end position="1230"/>
    </location>
</feature>
<sequence>MFKTPLLILSFLLSPALLVTKNTETLLRIDASAAPDSNTSLQHHLCGLGTRELVSDTVLQLSGGVHHLKEDSFCLLQNLENITIQGQQTQPRTVIYCQSERKLRRGIAFFNISSLRLSHLQIINCGREVPSGLPGHVNSTFAYLGPLQKAVVIITHSTKIAVENVSIDRCFGFGMLFINPLWHTTIQNLSVSGTNSKSLSGCTHLLKRSDMLCSGSGVVFIFSDTDITQRLVEYDNYAAAFLSIVTCSFFNNTNMLPTDPLLDLLHTVTGGYLTKPILLTGGFSLAVYMGQRNYFVNATIINTTIVSNTGNLANFIVVNYNTIRTSKTQLDGVVVSDNIVVGNTGRGAGILIVGALFLDLLSSFSQYEEDIYDLVEINHSLFSRNRAYIGGSILLFMTPQNVSDARLVVRDTIFTDNVAEIGPALYVFKFKSLINNKEIYIYLEDVLASGNTFPGAEVSENSPENAGVFIIRQVSNVTIVGTVDGRGCLFHNNSVSVLFTVATNVVLRGRITFEDNHGFRGGALNLVDSSILFVHNNSYISFTRNTAFREGGAIYINTLGSSVTDACAIQFFVDKQINILNEELNSLDLSLVFSNNSAEVAGNSVYGNPLYYCQFFPITSIEYISHILRAINQAIFYEEVFDFQNIVGNNLSELNSIEESICICLNGTFSSRFCALFHALNHSVIPGDTFVVFLNPVDVVGAPVASLLYSFPRVTNSSIGVSLDSHQDIRPLSGLISKCSPVQFTIFGPEDVTVYIDLFATLGKEKATVALNTSFCPPGYALGSNDGSSRLLCQCSEFIITRLGSTCSFTNYTVARPINYWVGTKREDSGRHIIQFVTTCPTDYCRRELTHVDLRVADHICAEGRTGTLCGACKEGLSSVFGTADCRKCSNVWLSLLLFFALIGVLSVVVGLLLDLTITHGLINGLFFYSYIVMLFRTVIDTFTFVSIVSENEKEKSVIWFFDGTLEASNPTSVFLILLGSITMAGFILPYVFFFTFSTYIQRWVRSTRLNAYVDASLAPYKEELRFWFGARLILTSIVYIIIANRGTNNPNLTLTLELSLLVGFAIIQTYISPFKDAGVALVDMSFFLNLIALTLGASYTIQNAKRFSDQENLVNASVSITFITFIGIVLWHLLKRLRNNERIRNKTDQIFVSVSSIFLYLKLRIKKETVIKRKEEDSCARDIGDTEVLQSVRYVSGPSEPFTASTVISLQDMTAAPDSGQSRQPSPSQLREPVLDFLEK</sequence>
<feature type="transmembrane region" description="Helical" evidence="2">
    <location>
        <begin position="1114"/>
        <end position="1135"/>
    </location>
</feature>
<keyword evidence="3" id="KW-0732">Signal</keyword>
<dbReference type="EMBL" id="CASHTH010002594">
    <property type="protein sequence ID" value="CAI8032278.1"/>
    <property type="molecule type" value="Genomic_DNA"/>
</dbReference>
<feature type="transmembrane region" description="Helical" evidence="2">
    <location>
        <begin position="1055"/>
        <end position="1072"/>
    </location>
</feature>
<protein>
    <submittedName>
        <fullName evidence="4">Uncharacterized protein</fullName>
    </submittedName>
</protein>
<evidence type="ECO:0000256" key="3">
    <source>
        <dbReference type="SAM" id="SignalP"/>
    </source>
</evidence>